<sequence>MIFSGYMQWLSWLAGRDGLTRSRHGLGRLSRCWCDEGAADPIRANLRLVAFTIGVFRLAILTHADSILAVPTRAAHDETISVCASKVVARALLAETSPRQVFPAEATTRAAVTVKTDAPMILAVGSRAMIILAVLSPAAGGLAVITPSAHSVVAILSKSEDNGSQDQDVSDATLLFADNEHPPEYYIHQLANFDETDYTEEYYGKGTTALRDRVEDGWSQ</sequence>
<dbReference type="OrthoDB" id="3544487at2759"/>
<dbReference type="RefSeq" id="XP_031925725.1">
    <property type="nucleotide sequence ID" value="XM_032072895.1"/>
</dbReference>
<name>A0A5N6ZYH3_9EURO</name>
<dbReference type="EMBL" id="ML737698">
    <property type="protein sequence ID" value="KAE8362644.1"/>
    <property type="molecule type" value="Genomic_DNA"/>
</dbReference>
<gene>
    <name evidence="1" type="ORF">BDV27DRAFT_159592</name>
</gene>
<keyword evidence="2" id="KW-1185">Reference proteome</keyword>
<accession>A0A5N6ZYH3</accession>
<organism evidence="1 2">
    <name type="scientific">Aspergillus caelatus</name>
    <dbReference type="NCBI Taxonomy" id="61420"/>
    <lineage>
        <taxon>Eukaryota</taxon>
        <taxon>Fungi</taxon>
        <taxon>Dikarya</taxon>
        <taxon>Ascomycota</taxon>
        <taxon>Pezizomycotina</taxon>
        <taxon>Eurotiomycetes</taxon>
        <taxon>Eurotiomycetidae</taxon>
        <taxon>Eurotiales</taxon>
        <taxon>Aspergillaceae</taxon>
        <taxon>Aspergillus</taxon>
        <taxon>Aspergillus subgen. Circumdati</taxon>
    </lineage>
</organism>
<reference evidence="1 2" key="1">
    <citation type="submission" date="2019-04" db="EMBL/GenBank/DDBJ databases">
        <title>Friends and foes A comparative genomics studyof 23 Aspergillus species from section Flavi.</title>
        <authorList>
            <consortium name="DOE Joint Genome Institute"/>
            <person name="Kjaerbolling I."/>
            <person name="Vesth T."/>
            <person name="Frisvad J.C."/>
            <person name="Nybo J.L."/>
            <person name="Theobald S."/>
            <person name="Kildgaard S."/>
            <person name="Isbrandt T."/>
            <person name="Kuo A."/>
            <person name="Sato A."/>
            <person name="Lyhne E.K."/>
            <person name="Kogle M.E."/>
            <person name="Wiebenga A."/>
            <person name="Kun R.S."/>
            <person name="Lubbers R.J."/>
            <person name="Makela M.R."/>
            <person name="Barry K."/>
            <person name="Chovatia M."/>
            <person name="Clum A."/>
            <person name="Daum C."/>
            <person name="Haridas S."/>
            <person name="He G."/>
            <person name="LaButti K."/>
            <person name="Lipzen A."/>
            <person name="Mondo S."/>
            <person name="Riley R."/>
            <person name="Salamov A."/>
            <person name="Simmons B.A."/>
            <person name="Magnuson J.K."/>
            <person name="Henrissat B."/>
            <person name="Mortensen U.H."/>
            <person name="Larsen T.O."/>
            <person name="Devries R.P."/>
            <person name="Grigoriev I.V."/>
            <person name="Machida M."/>
            <person name="Baker S.E."/>
            <person name="Andersen M.R."/>
        </authorList>
    </citation>
    <scope>NUCLEOTIDE SEQUENCE [LARGE SCALE GENOMIC DNA]</scope>
    <source>
        <strain evidence="1 2">CBS 763.97</strain>
    </source>
</reference>
<protein>
    <submittedName>
        <fullName evidence="1">Uncharacterized protein</fullName>
    </submittedName>
</protein>
<dbReference type="GeneID" id="43657341"/>
<evidence type="ECO:0000313" key="1">
    <source>
        <dbReference type="EMBL" id="KAE8362644.1"/>
    </source>
</evidence>
<proteinExistence type="predicted"/>
<dbReference type="Proteomes" id="UP000326268">
    <property type="component" value="Unassembled WGS sequence"/>
</dbReference>
<dbReference type="AlphaFoldDB" id="A0A5N6ZYH3"/>
<evidence type="ECO:0000313" key="2">
    <source>
        <dbReference type="Proteomes" id="UP000326268"/>
    </source>
</evidence>